<accession>A0A1H5X015</accession>
<sequence length="68" mass="7537">MWGPDDTFGRWLQFVCGIAALGLVIGVWEFVGFFDLYGDIAMAGLGYLAIRCLWYAATGRNNLNSLDN</sequence>
<organism evidence="2 3">
    <name type="scientific">Bryocella elongata</name>
    <dbReference type="NCBI Taxonomy" id="863522"/>
    <lineage>
        <taxon>Bacteria</taxon>
        <taxon>Pseudomonadati</taxon>
        <taxon>Acidobacteriota</taxon>
        <taxon>Terriglobia</taxon>
        <taxon>Terriglobales</taxon>
        <taxon>Acidobacteriaceae</taxon>
        <taxon>Bryocella</taxon>
    </lineage>
</organism>
<proteinExistence type="predicted"/>
<dbReference type="OrthoDB" id="9966939at2"/>
<keyword evidence="1" id="KW-0812">Transmembrane</keyword>
<evidence type="ECO:0000313" key="3">
    <source>
        <dbReference type="Proteomes" id="UP000236728"/>
    </source>
</evidence>
<gene>
    <name evidence="2" type="ORF">SAMN05421819_1816</name>
</gene>
<evidence type="ECO:0000256" key="1">
    <source>
        <dbReference type="SAM" id="Phobius"/>
    </source>
</evidence>
<dbReference type="RefSeq" id="WP_103932689.1">
    <property type="nucleotide sequence ID" value="NZ_FNVA01000002.1"/>
</dbReference>
<keyword evidence="1" id="KW-0472">Membrane</keyword>
<dbReference type="EMBL" id="FNVA01000002">
    <property type="protein sequence ID" value="SEG05048.1"/>
    <property type="molecule type" value="Genomic_DNA"/>
</dbReference>
<dbReference type="AlphaFoldDB" id="A0A1H5X015"/>
<name>A0A1H5X015_9BACT</name>
<reference evidence="2 3" key="1">
    <citation type="submission" date="2016-10" db="EMBL/GenBank/DDBJ databases">
        <authorList>
            <person name="de Groot N.N."/>
        </authorList>
    </citation>
    <scope>NUCLEOTIDE SEQUENCE [LARGE SCALE GENOMIC DNA]</scope>
    <source>
        <strain evidence="2 3">DSM 22489</strain>
    </source>
</reference>
<evidence type="ECO:0000313" key="2">
    <source>
        <dbReference type="EMBL" id="SEG05048.1"/>
    </source>
</evidence>
<dbReference type="Proteomes" id="UP000236728">
    <property type="component" value="Unassembled WGS sequence"/>
</dbReference>
<keyword evidence="3" id="KW-1185">Reference proteome</keyword>
<feature type="transmembrane region" description="Helical" evidence="1">
    <location>
        <begin position="12"/>
        <end position="34"/>
    </location>
</feature>
<keyword evidence="1" id="KW-1133">Transmembrane helix</keyword>
<protein>
    <submittedName>
        <fullName evidence="2">Uncharacterized protein</fullName>
    </submittedName>
</protein>